<keyword evidence="8" id="KW-1185">Reference proteome</keyword>
<dbReference type="GO" id="GO:0005829">
    <property type="term" value="C:cytosol"/>
    <property type="evidence" value="ECO:0007669"/>
    <property type="project" value="TreeGrafter"/>
</dbReference>
<comment type="similarity">
    <text evidence="2">Belongs to the FdhE family.</text>
</comment>
<evidence type="ECO:0000313" key="7">
    <source>
        <dbReference type="EMBL" id="VVD86509.1"/>
    </source>
</evidence>
<comment type="subcellular location">
    <subcellularLocation>
        <location evidence="2">Cytoplasm</location>
    </subcellularLocation>
</comment>
<feature type="region of interest" description="Disordered" evidence="3">
    <location>
        <begin position="264"/>
        <end position="303"/>
    </location>
</feature>
<dbReference type="HAMAP" id="MF_00611">
    <property type="entry name" value="FdeH"/>
    <property type="match status" value="1"/>
</dbReference>
<dbReference type="GO" id="GO:0051604">
    <property type="term" value="P:protein maturation"/>
    <property type="evidence" value="ECO:0007669"/>
    <property type="project" value="TreeGrafter"/>
</dbReference>
<evidence type="ECO:0000313" key="8">
    <source>
        <dbReference type="Proteomes" id="UP000367825"/>
    </source>
</evidence>
<dbReference type="Pfam" id="PF04216">
    <property type="entry name" value="FdhE_N"/>
    <property type="match status" value="1"/>
</dbReference>
<sequence>MQRILQPGQIESLDRTAIPRLRMPQRAEVFSARAGRLRQLADGHPLGDYLRLMAAVADAQQRLVDTLDAPRPSPEAIARAQQHCMPLVPATGGYEAGRWQPLLVPLLDAVVAQSGVPAGVRGVLDRIRNADPAALDASAQSLLAGHGKGVDPASAPFLMAALQVLWTGVASRFDAGEVPMLDVPNVCPVCGTLPVASVVRIGGPHEGYRYLACGLCSTEWHMVRVKCSHCEASEHVAYHVVDAAGDTAALDAKAAKVAKALDVESGQPASSGQSAQSAPADEGEAPAEGRTKRHGLDEAARRVASSPIRAESCDDCHSYRKIFYQDKDPFVEPVADDLASLALDVLMGEAGYARANGNPLLWQSAEE</sequence>
<dbReference type="GO" id="GO:0008199">
    <property type="term" value="F:ferric iron binding"/>
    <property type="evidence" value="ECO:0007669"/>
    <property type="project" value="TreeGrafter"/>
</dbReference>
<evidence type="ECO:0000256" key="3">
    <source>
        <dbReference type="SAM" id="MobiDB-lite"/>
    </source>
</evidence>
<evidence type="ECO:0000259" key="6">
    <source>
        <dbReference type="Pfam" id="PF24860"/>
    </source>
</evidence>
<dbReference type="EMBL" id="CABPSC010000004">
    <property type="protein sequence ID" value="VVD86509.1"/>
    <property type="molecule type" value="Genomic_DNA"/>
</dbReference>
<dbReference type="SUPFAM" id="SSF144020">
    <property type="entry name" value="FdhE-like"/>
    <property type="match status" value="2"/>
</dbReference>
<gene>
    <name evidence="2" type="primary">fdhE</name>
    <name evidence="7" type="ORF">PNO31109_01375</name>
</gene>
<feature type="domain" description="FdhE N-terminal" evidence="4">
    <location>
        <begin position="18"/>
        <end position="178"/>
    </location>
</feature>
<keyword evidence="1 2" id="KW-0963">Cytoplasm</keyword>
<organism evidence="7 8">
    <name type="scientific">Pandoraea nosoerga</name>
    <dbReference type="NCBI Taxonomy" id="2508296"/>
    <lineage>
        <taxon>Bacteria</taxon>
        <taxon>Pseudomonadati</taxon>
        <taxon>Pseudomonadota</taxon>
        <taxon>Betaproteobacteria</taxon>
        <taxon>Burkholderiales</taxon>
        <taxon>Burkholderiaceae</taxon>
        <taxon>Pandoraea</taxon>
    </lineage>
</organism>
<protein>
    <recommendedName>
        <fullName evidence="2">Protein FdhE homolog</fullName>
    </recommendedName>
</protein>
<feature type="compositionally biased region" description="Basic and acidic residues" evidence="3">
    <location>
        <begin position="287"/>
        <end position="301"/>
    </location>
</feature>
<dbReference type="InterPro" id="IPR056796">
    <property type="entry name" value="FdhE_C"/>
</dbReference>
<dbReference type="InterPro" id="IPR056774">
    <property type="entry name" value="FdhE_N"/>
</dbReference>
<accession>A0A5E4TK73</accession>
<dbReference type="PIRSF" id="PIRSF018296">
    <property type="entry name" value="Format_dh_formtn"/>
    <property type="match status" value="1"/>
</dbReference>
<dbReference type="Pfam" id="PF24859">
    <property type="entry name" value="FdhE_central"/>
    <property type="match status" value="1"/>
</dbReference>
<dbReference type="InterPro" id="IPR056797">
    <property type="entry name" value="FdhE_central"/>
</dbReference>
<dbReference type="InterPro" id="IPR006452">
    <property type="entry name" value="Formate_DH_accessory"/>
</dbReference>
<name>A0A5E4TK73_9BURK</name>
<dbReference type="Pfam" id="PF24860">
    <property type="entry name" value="FdhE_C"/>
    <property type="match status" value="1"/>
</dbReference>
<dbReference type="Gene3D" id="3.90.1670.10">
    <property type="entry name" value="FdhE-like domain"/>
    <property type="match status" value="1"/>
</dbReference>
<dbReference type="NCBIfam" id="TIGR01562">
    <property type="entry name" value="FdhE"/>
    <property type="match status" value="1"/>
</dbReference>
<dbReference type="CDD" id="cd16341">
    <property type="entry name" value="FdhE"/>
    <property type="match status" value="1"/>
</dbReference>
<reference evidence="7 8" key="1">
    <citation type="submission" date="2019-08" db="EMBL/GenBank/DDBJ databases">
        <authorList>
            <person name="Peeters C."/>
        </authorList>
    </citation>
    <scope>NUCLEOTIDE SEQUENCE [LARGE SCALE GENOMIC DNA]</scope>
    <source>
        <strain evidence="7 8">LMG 31109</strain>
    </source>
</reference>
<dbReference type="PANTHER" id="PTHR37689:SF1">
    <property type="entry name" value="PROTEIN FDHE"/>
    <property type="match status" value="1"/>
</dbReference>
<proteinExistence type="inferred from homology"/>
<comment type="function">
    <text evidence="2">Necessary for formate dehydrogenase activity.</text>
</comment>
<feature type="domain" description="FdhE C-terminal" evidence="6">
    <location>
        <begin position="296"/>
        <end position="361"/>
    </location>
</feature>
<evidence type="ECO:0000256" key="2">
    <source>
        <dbReference type="HAMAP-Rule" id="MF_00611"/>
    </source>
</evidence>
<dbReference type="AlphaFoldDB" id="A0A5E4TK73"/>
<dbReference type="Proteomes" id="UP000367825">
    <property type="component" value="Unassembled WGS sequence"/>
</dbReference>
<dbReference type="InterPro" id="IPR024064">
    <property type="entry name" value="FdhE-like_sf"/>
</dbReference>
<evidence type="ECO:0000259" key="4">
    <source>
        <dbReference type="Pfam" id="PF04216"/>
    </source>
</evidence>
<feature type="domain" description="FdhE central" evidence="5">
    <location>
        <begin position="186"/>
        <end position="224"/>
    </location>
</feature>
<dbReference type="PANTHER" id="PTHR37689">
    <property type="entry name" value="PROTEIN FDHE"/>
    <property type="match status" value="1"/>
</dbReference>
<evidence type="ECO:0000259" key="5">
    <source>
        <dbReference type="Pfam" id="PF24859"/>
    </source>
</evidence>
<evidence type="ECO:0000256" key="1">
    <source>
        <dbReference type="ARBA" id="ARBA00022490"/>
    </source>
</evidence>
<feature type="compositionally biased region" description="Low complexity" evidence="3">
    <location>
        <begin position="264"/>
        <end position="280"/>
    </location>
</feature>